<reference evidence="1 2" key="1">
    <citation type="submission" date="2016-11" db="EMBL/GenBank/DDBJ databases">
        <authorList>
            <person name="Jaros S."/>
            <person name="Januszkiewicz K."/>
            <person name="Wedrychowicz H."/>
        </authorList>
    </citation>
    <scope>NUCLEOTIDE SEQUENCE [LARGE SCALE GENOMIC DNA]</scope>
    <source>
        <strain evidence="1 2">DSM 12906</strain>
    </source>
</reference>
<evidence type="ECO:0000313" key="1">
    <source>
        <dbReference type="EMBL" id="SHJ75898.1"/>
    </source>
</evidence>
<protein>
    <recommendedName>
        <fullName evidence="3">Alpha/beta hydrolase family protein</fullName>
    </recommendedName>
</protein>
<dbReference type="InterPro" id="IPR029058">
    <property type="entry name" value="AB_hydrolase_fold"/>
</dbReference>
<sequence>MNMPIGSPRPRPRPTLTPARLRLAAHRGWSWGRDYVWILRALARGLVRRDLPARYADGDGRPVLLLPGVYEEWTVMRHVADRLNEAGHPIHVLPDLGRNTIGIIDAARLAEAYLVAHDLRDVVIVAHSKGGLIGKQLLASGGTAADRVRRIVAVATPFAGSRLAPLVPTQVVRSLGPDDETIVALVARADLNEKIVSICPSFDPHIPGGSFLDGATNVAVEAMGHFRVLADPAVVDAVVSAAAL</sequence>
<evidence type="ECO:0000313" key="2">
    <source>
        <dbReference type="Proteomes" id="UP000184512"/>
    </source>
</evidence>
<dbReference type="EMBL" id="FQZG01000077">
    <property type="protein sequence ID" value="SHJ75898.1"/>
    <property type="molecule type" value="Genomic_DNA"/>
</dbReference>
<evidence type="ECO:0008006" key="3">
    <source>
        <dbReference type="Google" id="ProtNLM"/>
    </source>
</evidence>
<dbReference type="AlphaFoldDB" id="A0A1M6LXH5"/>
<keyword evidence="2" id="KW-1185">Reference proteome</keyword>
<accession>A0A1M6LXH5</accession>
<dbReference type="Gene3D" id="3.40.50.1820">
    <property type="entry name" value="alpha/beta hydrolase"/>
    <property type="match status" value="1"/>
</dbReference>
<dbReference type="RefSeq" id="WP_217652275.1">
    <property type="nucleotide sequence ID" value="NZ_FQZG01000077.1"/>
</dbReference>
<dbReference type="SUPFAM" id="SSF53474">
    <property type="entry name" value="alpha/beta-Hydrolases"/>
    <property type="match status" value="1"/>
</dbReference>
<name>A0A1M6LXH5_9ACTN</name>
<proteinExistence type="predicted"/>
<gene>
    <name evidence="1" type="ORF">SAMN02745244_03190</name>
</gene>
<dbReference type="STRING" id="1123357.SAMN02745244_03190"/>
<organism evidence="1 2">
    <name type="scientific">Tessaracoccus bendigoensis DSM 12906</name>
    <dbReference type="NCBI Taxonomy" id="1123357"/>
    <lineage>
        <taxon>Bacteria</taxon>
        <taxon>Bacillati</taxon>
        <taxon>Actinomycetota</taxon>
        <taxon>Actinomycetes</taxon>
        <taxon>Propionibacteriales</taxon>
        <taxon>Propionibacteriaceae</taxon>
        <taxon>Tessaracoccus</taxon>
    </lineage>
</organism>
<dbReference type="Proteomes" id="UP000184512">
    <property type="component" value="Unassembled WGS sequence"/>
</dbReference>